<name>A0A151GLH7_DRECN</name>
<dbReference type="GeneID" id="63717620"/>
<dbReference type="InParanoid" id="A0A151GLH7"/>
<sequence>MSVDEAHLSVRFKHGIHTIYLFVDALAPFSAVTEELVGLLRERYPAGLTTSVAPPKQTVVPADAKLAYAVLAVPNEPAKGWRRLKVGEDEAHTPTKCGLKNNSIVAFAVLADDADDATFEVEWPQEDDDVYEQGN</sequence>
<dbReference type="OrthoDB" id="5376498at2759"/>
<reference evidence="1 2" key="1">
    <citation type="journal article" date="2016" name="Sci. Rep.">
        <title>Insights into Adaptations to a Near-Obligate Nematode Endoparasitic Lifestyle from the Finished Genome of Drechmeria coniospora.</title>
        <authorList>
            <person name="Zhang L."/>
            <person name="Zhou Z."/>
            <person name="Guo Q."/>
            <person name="Fokkens L."/>
            <person name="Miskei M."/>
            <person name="Pocsi I."/>
            <person name="Zhang W."/>
            <person name="Chen M."/>
            <person name="Wang L."/>
            <person name="Sun Y."/>
            <person name="Donzelli B.G."/>
            <person name="Gibson D.M."/>
            <person name="Nelson D.R."/>
            <person name="Luo J.G."/>
            <person name="Rep M."/>
            <person name="Liu H."/>
            <person name="Yang S."/>
            <person name="Wang J."/>
            <person name="Krasnoff S.B."/>
            <person name="Xu Y."/>
            <person name="Molnar I."/>
            <person name="Lin M."/>
        </authorList>
    </citation>
    <scope>NUCLEOTIDE SEQUENCE [LARGE SCALE GENOMIC DNA]</scope>
    <source>
        <strain evidence="1 2">ARSEF 6962</strain>
    </source>
</reference>
<protein>
    <submittedName>
        <fullName evidence="1">Uncharacterized protein</fullName>
    </submittedName>
</protein>
<organism evidence="1 2">
    <name type="scientific">Drechmeria coniospora</name>
    <name type="common">Nematophagous fungus</name>
    <name type="synonym">Meria coniospora</name>
    <dbReference type="NCBI Taxonomy" id="98403"/>
    <lineage>
        <taxon>Eukaryota</taxon>
        <taxon>Fungi</taxon>
        <taxon>Dikarya</taxon>
        <taxon>Ascomycota</taxon>
        <taxon>Pezizomycotina</taxon>
        <taxon>Sordariomycetes</taxon>
        <taxon>Hypocreomycetidae</taxon>
        <taxon>Hypocreales</taxon>
        <taxon>Ophiocordycipitaceae</taxon>
        <taxon>Drechmeria</taxon>
    </lineage>
</organism>
<proteinExistence type="predicted"/>
<dbReference type="STRING" id="98403.A0A151GLH7"/>
<evidence type="ECO:0000313" key="1">
    <source>
        <dbReference type="EMBL" id="KYK57964.1"/>
    </source>
</evidence>
<dbReference type="RefSeq" id="XP_040657316.1">
    <property type="nucleotide sequence ID" value="XM_040802283.1"/>
</dbReference>
<evidence type="ECO:0000313" key="2">
    <source>
        <dbReference type="Proteomes" id="UP000076580"/>
    </source>
</evidence>
<comment type="caution">
    <text evidence="1">The sequence shown here is derived from an EMBL/GenBank/DDBJ whole genome shotgun (WGS) entry which is preliminary data.</text>
</comment>
<dbReference type="AlphaFoldDB" id="A0A151GLH7"/>
<dbReference type="EMBL" id="LAYC01000002">
    <property type="protein sequence ID" value="KYK57964.1"/>
    <property type="molecule type" value="Genomic_DNA"/>
</dbReference>
<accession>A0A151GLH7</accession>
<keyword evidence="2" id="KW-1185">Reference proteome</keyword>
<gene>
    <name evidence="1" type="ORF">DCS_04977</name>
</gene>
<dbReference type="Proteomes" id="UP000076580">
    <property type="component" value="Chromosome 02"/>
</dbReference>